<dbReference type="EMBL" id="CP015333">
    <property type="protein sequence ID" value="ANA43987.1"/>
    <property type="molecule type" value="Genomic_DNA"/>
</dbReference>
<keyword evidence="2" id="KW-1185">Reference proteome</keyword>
<sequence>MVFAHMHKDIILNHRKELPKENLTDIRIIGDFDKDIEKTTFNCTALEKFGILPKLSEHNKITVMSHVINKANISYINNKNSRKMLSTKTFSSNPKARQSKFKRDGLETRLIFKHKIGKRYLNQIKECSNNDALAATICASSQHH</sequence>
<dbReference type="RefSeq" id="WP_064536690.1">
    <property type="nucleotide sequence ID" value="NZ_CP015333.1"/>
</dbReference>
<dbReference type="Proteomes" id="UP000078430">
    <property type="component" value="Plasmid lpV47"/>
</dbReference>
<proteinExistence type="predicted"/>
<reference evidence="1 2" key="1">
    <citation type="journal article" date="2006" name="Mol. Microbiol.">
        <title>Antigenic variation by Borrelia hermsii occurs through recombination between extragenic repetitive elements on linear plasmids.</title>
        <authorList>
            <person name="Dai Q."/>
            <person name="Restrepo B.I."/>
            <person name="Porcella S.F."/>
            <person name="Raffel S.J."/>
            <person name="Schwan T.G."/>
            <person name="Barbour A.G."/>
        </authorList>
    </citation>
    <scope>NUCLEOTIDE SEQUENCE [LARGE SCALE GENOMIC DNA]</scope>
    <source>
        <strain evidence="1 2">HS1</strain>
    </source>
</reference>
<evidence type="ECO:0008006" key="3">
    <source>
        <dbReference type="Google" id="ProtNLM"/>
    </source>
</evidence>
<protein>
    <recommendedName>
        <fullName evidence="3">Cytosolic protein</fullName>
    </recommendedName>
</protein>
<name>A0ABM6ARW3_BORHE</name>
<geneLocation type="plasmid" evidence="1 2">
    <name>lpV47</name>
</geneLocation>
<reference evidence="1 2" key="2">
    <citation type="journal article" date="2016" name="Genome Announc.">
        <title>Chromosome and Plasmids of the Tick-Borne Relapsing Fever Agent Borrelia hermsii.</title>
        <authorList>
            <person name="Barbour A.G."/>
        </authorList>
    </citation>
    <scope>NUCLEOTIDE SEQUENCE [LARGE SCALE GENOMIC DNA]</scope>
    <source>
        <strain evidence="1 2">HS1</strain>
    </source>
</reference>
<evidence type="ECO:0000313" key="1">
    <source>
        <dbReference type="EMBL" id="ANA43987.1"/>
    </source>
</evidence>
<evidence type="ECO:0000313" key="2">
    <source>
        <dbReference type="Proteomes" id="UP000078430"/>
    </source>
</evidence>
<organism evidence="1 2">
    <name type="scientific">Borrelia hermsii HS1</name>
    <dbReference type="NCBI Taxonomy" id="1867252"/>
    <lineage>
        <taxon>Bacteria</taxon>
        <taxon>Pseudomonadati</taxon>
        <taxon>Spirochaetota</taxon>
        <taxon>Spirochaetia</taxon>
        <taxon>Spirochaetales</taxon>
        <taxon>Borreliaceae</taxon>
        <taxon>Borrelia</taxon>
    </lineage>
</organism>
<accession>A0ABM6ARW3</accession>
<keyword evidence="1" id="KW-0614">Plasmid</keyword>
<gene>
    <name evidence="1" type="ORF">AXX13_V40</name>
</gene>